<organism evidence="1 2">
    <name type="scientific">Alishewanella jeotgali KCTC 22429</name>
    <dbReference type="NCBI Taxonomy" id="1129374"/>
    <lineage>
        <taxon>Bacteria</taxon>
        <taxon>Pseudomonadati</taxon>
        <taxon>Pseudomonadota</taxon>
        <taxon>Gammaproteobacteria</taxon>
        <taxon>Alteromonadales</taxon>
        <taxon>Alteromonadaceae</taxon>
        <taxon>Alishewanella</taxon>
    </lineage>
</organism>
<reference evidence="1 2" key="1">
    <citation type="journal article" date="2012" name="J. Bacteriol.">
        <title>Genome Sequence of Extracellular-Protease-Producing Alishewanella jeotgali Isolated from Traditional Korean Fermented Seafood.</title>
        <authorList>
            <person name="Jung J."/>
            <person name="Chun J."/>
            <person name="Park W."/>
        </authorList>
    </citation>
    <scope>NUCLEOTIDE SEQUENCE [LARGE SCALE GENOMIC DNA]</scope>
    <source>
        <strain evidence="1 2">KCTC 22429</strain>
    </source>
</reference>
<dbReference type="AlphaFoldDB" id="H3ZFU3"/>
<dbReference type="Pfam" id="PF08859">
    <property type="entry name" value="DGC"/>
    <property type="match status" value="1"/>
</dbReference>
<evidence type="ECO:0000313" key="2">
    <source>
        <dbReference type="Proteomes" id="UP000012046"/>
    </source>
</evidence>
<dbReference type="Proteomes" id="UP000012046">
    <property type="component" value="Unassembled WGS sequence"/>
</dbReference>
<comment type="caution">
    <text evidence="1">The sequence shown here is derived from an EMBL/GenBank/DDBJ whole genome shotgun (WGS) entry which is preliminary data.</text>
</comment>
<dbReference type="STRING" id="1129374.AJE_10939"/>
<dbReference type="RefSeq" id="WP_008609422.1">
    <property type="nucleotide sequence ID" value="NZ_AHTH01000037.1"/>
</dbReference>
<dbReference type="PATRIC" id="fig|1129374.4.peg.2168"/>
<accession>H3ZFU3</accession>
<gene>
    <name evidence="1" type="ORF">AJE_10939</name>
</gene>
<dbReference type="EMBL" id="AHTH01000037">
    <property type="protein sequence ID" value="EHR40577.1"/>
    <property type="molecule type" value="Genomic_DNA"/>
</dbReference>
<sequence length="145" mass="15696">MSHDYETKPLVYACSGCSNVAQLANDLAVVLDREGLAEMSCIAGVGGRVKQLLKVAQSGRPILAVDGCPLNCVKQTLATVEVVPTWHLELTSLGYKKRDHENCDLADAYKLLQKVHCDILPQLGKTPGNEAAGAKVRFRVPDTKH</sequence>
<dbReference type="eggNOG" id="COG4273">
    <property type="taxonomic scope" value="Bacteria"/>
</dbReference>
<name>H3ZFU3_9ALTE</name>
<protein>
    <submittedName>
        <fullName evidence="1">DGC domain-containing protein</fullName>
    </submittedName>
</protein>
<keyword evidence="2" id="KW-1185">Reference proteome</keyword>
<dbReference type="InterPro" id="IPR014958">
    <property type="entry name" value="DGC"/>
</dbReference>
<proteinExistence type="predicted"/>
<evidence type="ECO:0000313" key="1">
    <source>
        <dbReference type="EMBL" id="EHR40577.1"/>
    </source>
</evidence>